<sequence>MDESTLVIQYNPGKDRCNSSGSISSVKSKYKTNNRKILRKDNHVPFIIYKNDEGLEPYKKVVKWYEDYNQTIEKLFFPLHYNCSSFVIIKSNGAYFSYKGAYSNNQLFTVLGSDELLNK</sequence>
<dbReference type="AlphaFoldDB" id="A0A5J4IYK6"/>
<dbReference type="EMBL" id="BKCG01000001">
    <property type="protein sequence ID" value="GER58543.1"/>
    <property type="molecule type" value="Genomic_DNA"/>
</dbReference>
<protein>
    <submittedName>
        <fullName evidence="1">Uncharacterized protein</fullName>
    </submittedName>
</protein>
<dbReference type="OrthoDB" id="823362at2"/>
<proteinExistence type="predicted"/>
<evidence type="ECO:0000313" key="1">
    <source>
        <dbReference type="EMBL" id="GER58543.1"/>
    </source>
</evidence>
<comment type="caution">
    <text evidence="1">The sequence shown here is derived from an EMBL/GenBank/DDBJ whole genome shotgun (WGS) entry which is preliminary data.</text>
</comment>
<dbReference type="Proteomes" id="UP000326509">
    <property type="component" value="Unassembled WGS sequence"/>
</dbReference>
<evidence type="ECO:0000313" key="2">
    <source>
        <dbReference type="Proteomes" id="UP000326509"/>
    </source>
</evidence>
<reference evidence="1 2" key="1">
    <citation type="submission" date="2019-08" db="EMBL/GenBank/DDBJ databases">
        <title>Draft genome sequence of Ulvibacter marinus type strain NBRC 109484.</title>
        <authorList>
            <person name="Kawano K."/>
            <person name="Ushijima N."/>
            <person name="Kihara M."/>
            <person name="Itoh H."/>
        </authorList>
    </citation>
    <scope>NUCLEOTIDE SEQUENCE [LARGE SCALE GENOMIC DNA]</scope>
    <source>
        <strain evidence="1 2">NBRC 109484</strain>
    </source>
</reference>
<keyword evidence="2" id="KW-1185">Reference proteome</keyword>
<gene>
    <name evidence="1" type="ORF">ULMA_06510</name>
</gene>
<dbReference type="RefSeq" id="WP_151672614.1">
    <property type="nucleotide sequence ID" value="NZ_BKCG01000001.1"/>
</dbReference>
<accession>A0A5J4IYK6</accession>
<organism evidence="1 2">
    <name type="scientific">Patiriisocius marinus</name>
    <dbReference type="NCBI Taxonomy" id="1397112"/>
    <lineage>
        <taxon>Bacteria</taxon>
        <taxon>Pseudomonadati</taxon>
        <taxon>Bacteroidota</taxon>
        <taxon>Flavobacteriia</taxon>
        <taxon>Flavobacteriales</taxon>
        <taxon>Flavobacteriaceae</taxon>
        <taxon>Patiriisocius</taxon>
    </lineage>
</organism>
<name>A0A5J4IYK6_9FLAO</name>